<evidence type="ECO:0000313" key="3">
    <source>
        <dbReference type="Proteomes" id="UP001634747"/>
    </source>
</evidence>
<accession>A0ABW9KPH1</accession>
<evidence type="ECO:0000256" key="1">
    <source>
        <dbReference type="SAM" id="MobiDB-lite"/>
    </source>
</evidence>
<dbReference type="RefSeq" id="WP_263414821.1">
    <property type="nucleotide sequence ID" value="NZ_BAABBH010000001.1"/>
</dbReference>
<name>A0ABW9KPH1_9BACT</name>
<dbReference type="EMBL" id="JBJYXY010000001">
    <property type="protein sequence ID" value="MFN2977002.1"/>
    <property type="molecule type" value="Genomic_DNA"/>
</dbReference>
<reference evidence="2 3" key="1">
    <citation type="submission" date="2024-12" db="EMBL/GenBank/DDBJ databases">
        <authorList>
            <person name="Lee Y."/>
        </authorList>
    </citation>
    <scope>NUCLEOTIDE SEQUENCE [LARGE SCALE GENOMIC DNA]</scope>
    <source>
        <strain evidence="2 3">03SUJ4</strain>
    </source>
</reference>
<feature type="region of interest" description="Disordered" evidence="1">
    <location>
        <begin position="74"/>
        <end position="93"/>
    </location>
</feature>
<comment type="caution">
    <text evidence="2">The sequence shown here is derived from an EMBL/GenBank/DDBJ whole genome shotgun (WGS) entry which is preliminary data.</text>
</comment>
<sequence length="168" mass="18467">MSGVVVTALLIGAEIVHYVRATDLGALDRMEVNADQDPQCKPMGSKYDYSCPFPGYVSVQMSCLVSGHCGDRNLSMPPASDAAQSRSRRMEREDKIASLAVEAPYSGGTPEWRLDAENLRSGGVEAELPPPPVIGAPKTMEEAQQVVWERNLDLARHDAEEWLTQHER</sequence>
<protein>
    <submittedName>
        <fullName evidence="2">Uncharacterized protein</fullName>
    </submittedName>
</protein>
<evidence type="ECO:0000313" key="2">
    <source>
        <dbReference type="EMBL" id="MFN2977002.1"/>
    </source>
</evidence>
<organism evidence="2 3">
    <name type="scientific">Terriglobus aquaticus</name>
    <dbReference type="NCBI Taxonomy" id="940139"/>
    <lineage>
        <taxon>Bacteria</taxon>
        <taxon>Pseudomonadati</taxon>
        <taxon>Acidobacteriota</taxon>
        <taxon>Terriglobia</taxon>
        <taxon>Terriglobales</taxon>
        <taxon>Acidobacteriaceae</taxon>
        <taxon>Terriglobus</taxon>
    </lineage>
</organism>
<keyword evidence="3" id="KW-1185">Reference proteome</keyword>
<dbReference type="Proteomes" id="UP001634747">
    <property type="component" value="Unassembled WGS sequence"/>
</dbReference>
<gene>
    <name evidence="2" type="ORF">ACK2TP_14620</name>
</gene>
<proteinExistence type="predicted"/>